<evidence type="ECO:0008006" key="2">
    <source>
        <dbReference type="Google" id="ProtNLM"/>
    </source>
</evidence>
<accession>A0A6V7NFI9</accession>
<dbReference type="SUPFAM" id="SSF51069">
    <property type="entry name" value="Carbonic anhydrase"/>
    <property type="match status" value="1"/>
</dbReference>
<dbReference type="EMBL" id="LR862129">
    <property type="protein sequence ID" value="CAD1817355.1"/>
    <property type="molecule type" value="Genomic_DNA"/>
</dbReference>
<name>A0A6V7NFI9_ANACO</name>
<dbReference type="Gene3D" id="3.10.200.10">
    <property type="entry name" value="Alpha carbonic anhydrase"/>
    <property type="match status" value="1"/>
</dbReference>
<dbReference type="AlphaFoldDB" id="A0A6V7NFI9"/>
<evidence type="ECO:0000313" key="1">
    <source>
        <dbReference type="EMBL" id="CAD1817355.1"/>
    </source>
</evidence>
<protein>
    <recommendedName>
        <fullName evidence="2">Alpha-carbonic anhydrase domain-containing protein</fullName>
    </recommendedName>
</protein>
<organism evidence="1">
    <name type="scientific">Ananas comosus var. bracteatus</name>
    <name type="common">red pineapple</name>
    <dbReference type="NCBI Taxonomy" id="296719"/>
    <lineage>
        <taxon>Eukaryota</taxon>
        <taxon>Viridiplantae</taxon>
        <taxon>Streptophyta</taxon>
        <taxon>Embryophyta</taxon>
        <taxon>Tracheophyta</taxon>
        <taxon>Spermatophyta</taxon>
        <taxon>Magnoliopsida</taxon>
        <taxon>Liliopsida</taxon>
        <taxon>Poales</taxon>
        <taxon>Bromeliaceae</taxon>
        <taxon>Bromelioideae</taxon>
        <taxon>Ananas</taxon>
    </lineage>
</organism>
<dbReference type="InterPro" id="IPR036398">
    <property type="entry name" value="CA_dom_sf"/>
</dbReference>
<reference evidence="1" key="1">
    <citation type="submission" date="2020-07" db="EMBL/GenBank/DDBJ databases">
        <authorList>
            <person name="Lin J."/>
        </authorList>
    </citation>
    <scope>NUCLEOTIDE SEQUENCE</scope>
</reference>
<proteinExistence type="predicted"/>
<sequence>MNCLCSGEVALLQWEDDAEVLWINGTKYSLEMHMVHQSADQKIAVVRILYRTGRSDPFLAGSDYGAERYGLRDGTRDTVCGIDIVSTVFVALVPRHLHA</sequence>
<gene>
    <name evidence="1" type="ORF">CB5_LOCUS566</name>
</gene>